<feature type="signal peptide" evidence="1">
    <location>
        <begin position="1"/>
        <end position="24"/>
    </location>
</feature>
<dbReference type="Proteomes" id="UP000572817">
    <property type="component" value="Unassembled WGS sequence"/>
</dbReference>
<evidence type="ECO:0008006" key="4">
    <source>
        <dbReference type="Google" id="ProtNLM"/>
    </source>
</evidence>
<evidence type="ECO:0000256" key="1">
    <source>
        <dbReference type="SAM" id="SignalP"/>
    </source>
</evidence>
<evidence type="ECO:0000313" key="2">
    <source>
        <dbReference type="EMBL" id="KAF4312792.1"/>
    </source>
</evidence>
<protein>
    <recommendedName>
        <fullName evidence="4">Beta gamma crystallin protein</fullName>
    </recommendedName>
</protein>
<dbReference type="Gene3D" id="2.60.20.10">
    <property type="entry name" value="Crystallins"/>
    <property type="match status" value="1"/>
</dbReference>
<proteinExistence type="predicted"/>
<dbReference type="SUPFAM" id="SSF49695">
    <property type="entry name" value="gamma-Crystallin-like"/>
    <property type="match status" value="1"/>
</dbReference>
<gene>
    <name evidence="2" type="ORF">GTA08_BOTSDO11905</name>
</gene>
<dbReference type="AlphaFoldDB" id="A0A8H4NF61"/>
<sequence>MRLTTTAIILYSGVLAAAAPTADASQGLVPAIEYASSVNSNHTGPSPLVERSPSMAIITFCEHAKRRGRCLTQRINAKACYNFVPFWDNRISSIYVNEKAVCDLYANPVCRGASTWFNSQGNPDLAGSGLNDKGSSIRCRY</sequence>
<keyword evidence="1" id="KW-0732">Signal</keyword>
<feature type="chain" id="PRO_5034937775" description="Beta gamma crystallin protein" evidence="1">
    <location>
        <begin position="25"/>
        <end position="141"/>
    </location>
</feature>
<evidence type="ECO:0000313" key="3">
    <source>
        <dbReference type="Proteomes" id="UP000572817"/>
    </source>
</evidence>
<name>A0A8H4NF61_9PEZI</name>
<organism evidence="2 3">
    <name type="scientific">Botryosphaeria dothidea</name>
    <dbReference type="NCBI Taxonomy" id="55169"/>
    <lineage>
        <taxon>Eukaryota</taxon>
        <taxon>Fungi</taxon>
        <taxon>Dikarya</taxon>
        <taxon>Ascomycota</taxon>
        <taxon>Pezizomycotina</taxon>
        <taxon>Dothideomycetes</taxon>
        <taxon>Dothideomycetes incertae sedis</taxon>
        <taxon>Botryosphaeriales</taxon>
        <taxon>Botryosphaeriaceae</taxon>
        <taxon>Botryosphaeria</taxon>
    </lineage>
</organism>
<accession>A0A8H4NF61</accession>
<dbReference type="EMBL" id="WWBZ02000002">
    <property type="protein sequence ID" value="KAF4312792.1"/>
    <property type="molecule type" value="Genomic_DNA"/>
</dbReference>
<reference evidence="2" key="1">
    <citation type="submission" date="2020-04" db="EMBL/GenBank/DDBJ databases">
        <title>Genome Assembly and Annotation of Botryosphaeria dothidea sdau 11-99, a Latent Pathogen of Apple Fruit Ring Rot in China.</title>
        <authorList>
            <person name="Yu C."/>
            <person name="Diao Y."/>
            <person name="Lu Q."/>
            <person name="Zhao J."/>
            <person name="Cui S."/>
            <person name="Peng C."/>
            <person name="He B."/>
            <person name="Liu H."/>
        </authorList>
    </citation>
    <scope>NUCLEOTIDE SEQUENCE [LARGE SCALE GENOMIC DNA]</scope>
    <source>
        <strain evidence="2">Sdau11-99</strain>
    </source>
</reference>
<dbReference type="InterPro" id="IPR011024">
    <property type="entry name" value="G_crystallin-like"/>
</dbReference>
<dbReference type="OrthoDB" id="2910287at2759"/>
<comment type="caution">
    <text evidence="2">The sequence shown here is derived from an EMBL/GenBank/DDBJ whole genome shotgun (WGS) entry which is preliminary data.</text>
</comment>
<keyword evidence="3" id="KW-1185">Reference proteome</keyword>